<sequence>MVRSAGVSRKLGSSFLTQFIIACVNAVFSPFVLLDIAMEVANFLSRNPPHTHYTQHLRSPVLQPIVTKCQQMFIQCTHHRLYHITPTEYEEFVSIIRTARQAFQMTPTGMVQFNELLQSLRRSKSCKKELWTRINRCLSQGNSNNSN</sequence>
<keyword evidence="2" id="KW-0863">Zinc-finger</keyword>
<evidence type="ECO:0000256" key="1">
    <source>
        <dbReference type="ARBA" id="ARBA00022723"/>
    </source>
</evidence>
<dbReference type="PANTHER" id="PTHR22619:SF1">
    <property type="entry name" value="ZINC FINGER SWIM DOMAIN-CONTAINING PROTEIN 8"/>
    <property type="match status" value="1"/>
</dbReference>
<dbReference type="OrthoDB" id="10013584at2759"/>
<keyword evidence="1" id="KW-0479">Metal-binding</keyword>
<keyword evidence="3" id="KW-0862">Zinc</keyword>
<dbReference type="PROSITE" id="PS51257">
    <property type="entry name" value="PROKAR_LIPOPROTEIN"/>
    <property type="match status" value="1"/>
</dbReference>
<protein>
    <recommendedName>
        <fullName evidence="4">ZSWIM4-8 C-terminal domain-containing protein</fullName>
    </recommendedName>
</protein>
<dbReference type="AlphaFoldDB" id="A0A7R8WB37"/>
<accession>A0A7R8WB37</accession>
<reference evidence="5" key="1">
    <citation type="submission" date="2020-11" db="EMBL/GenBank/DDBJ databases">
        <authorList>
            <person name="Tran Van P."/>
        </authorList>
    </citation>
    <scope>NUCLEOTIDE SEQUENCE</scope>
</reference>
<gene>
    <name evidence="5" type="ORF">CTOB1V02_LOCUS3569</name>
</gene>
<dbReference type="GO" id="GO:0008270">
    <property type="term" value="F:zinc ion binding"/>
    <property type="evidence" value="ECO:0007669"/>
    <property type="project" value="UniProtKB-KW"/>
</dbReference>
<evidence type="ECO:0000256" key="3">
    <source>
        <dbReference type="ARBA" id="ARBA00022833"/>
    </source>
</evidence>
<dbReference type="GO" id="GO:0031462">
    <property type="term" value="C:Cul2-RING ubiquitin ligase complex"/>
    <property type="evidence" value="ECO:0007669"/>
    <property type="project" value="TreeGrafter"/>
</dbReference>
<name>A0A7R8WB37_9CRUS</name>
<evidence type="ECO:0000313" key="5">
    <source>
        <dbReference type="EMBL" id="CAD7225634.1"/>
    </source>
</evidence>
<feature type="domain" description="ZSWIM4-8 C-terminal" evidence="4">
    <location>
        <begin position="6"/>
        <end position="130"/>
    </location>
</feature>
<dbReference type="InterPro" id="IPR048370">
    <property type="entry name" value="ZSWIM4-8_C"/>
</dbReference>
<proteinExistence type="predicted"/>
<dbReference type="EMBL" id="OB660619">
    <property type="protein sequence ID" value="CAD7225634.1"/>
    <property type="molecule type" value="Genomic_DNA"/>
</dbReference>
<organism evidence="5">
    <name type="scientific">Cyprideis torosa</name>
    <dbReference type="NCBI Taxonomy" id="163714"/>
    <lineage>
        <taxon>Eukaryota</taxon>
        <taxon>Metazoa</taxon>
        <taxon>Ecdysozoa</taxon>
        <taxon>Arthropoda</taxon>
        <taxon>Crustacea</taxon>
        <taxon>Oligostraca</taxon>
        <taxon>Ostracoda</taxon>
        <taxon>Podocopa</taxon>
        <taxon>Podocopida</taxon>
        <taxon>Cytherocopina</taxon>
        <taxon>Cytheroidea</taxon>
        <taxon>Cytherideidae</taxon>
        <taxon>Cyprideis</taxon>
    </lineage>
</organism>
<evidence type="ECO:0000256" key="2">
    <source>
        <dbReference type="ARBA" id="ARBA00022771"/>
    </source>
</evidence>
<dbReference type="Pfam" id="PF21055">
    <property type="entry name" value="ZSWIM4-8_C"/>
    <property type="match status" value="1"/>
</dbReference>
<dbReference type="PANTHER" id="PTHR22619">
    <property type="entry name" value="ZINC FINGER SWIM DOMAIN CONTAINING PROTEIN 4, 5, 6"/>
    <property type="match status" value="1"/>
</dbReference>
<evidence type="ECO:0000259" key="4">
    <source>
        <dbReference type="Pfam" id="PF21055"/>
    </source>
</evidence>